<dbReference type="SUPFAM" id="SSF52200">
    <property type="entry name" value="Toll/Interleukin receptor TIR domain"/>
    <property type="match status" value="1"/>
</dbReference>
<feature type="repeat" description="WD" evidence="3">
    <location>
        <begin position="712"/>
        <end position="753"/>
    </location>
</feature>
<evidence type="ECO:0000256" key="2">
    <source>
        <dbReference type="ARBA" id="ARBA00022737"/>
    </source>
</evidence>
<dbReference type="Proteomes" id="UP000436006">
    <property type="component" value="Unassembled WGS sequence"/>
</dbReference>
<feature type="repeat" description="WD" evidence="3">
    <location>
        <begin position="754"/>
        <end position="795"/>
    </location>
</feature>
<dbReference type="PRINTS" id="PR00320">
    <property type="entry name" value="GPROTEINBRPT"/>
</dbReference>
<keyword evidence="1 3" id="KW-0853">WD repeat</keyword>
<feature type="repeat" description="WD" evidence="3">
    <location>
        <begin position="1056"/>
        <end position="1097"/>
    </location>
</feature>
<organism evidence="6 7">
    <name type="scientific">Spirosoma arboris</name>
    <dbReference type="NCBI Taxonomy" id="2682092"/>
    <lineage>
        <taxon>Bacteria</taxon>
        <taxon>Pseudomonadati</taxon>
        <taxon>Bacteroidota</taxon>
        <taxon>Cytophagia</taxon>
        <taxon>Cytophagales</taxon>
        <taxon>Cytophagaceae</taxon>
        <taxon>Spirosoma</taxon>
    </lineage>
</organism>
<feature type="repeat" description="WD" evidence="3">
    <location>
        <begin position="839"/>
        <end position="883"/>
    </location>
</feature>
<feature type="repeat" description="WD" evidence="3">
    <location>
        <begin position="1189"/>
        <end position="1222"/>
    </location>
</feature>
<dbReference type="Pfam" id="PF20703">
    <property type="entry name" value="nSTAND1"/>
    <property type="match status" value="1"/>
</dbReference>
<accession>A0A7K1SK99</accession>
<dbReference type="Gene3D" id="3.40.50.10140">
    <property type="entry name" value="Toll/interleukin-1 receptor homology (TIR) domain"/>
    <property type="match status" value="1"/>
</dbReference>
<dbReference type="CDD" id="cd00200">
    <property type="entry name" value="WD40"/>
    <property type="match status" value="3"/>
</dbReference>
<dbReference type="InterPro" id="IPR035897">
    <property type="entry name" value="Toll_tir_struct_dom_sf"/>
</dbReference>
<dbReference type="PROSITE" id="PS50294">
    <property type="entry name" value="WD_REPEATS_REGION"/>
    <property type="match status" value="13"/>
</dbReference>
<dbReference type="InterPro" id="IPR050505">
    <property type="entry name" value="WDR55/POC1"/>
</dbReference>
<dbReference type="Gene3D" id="2.130.10.10">
    <property type="entry name" value="YVTN repeat-like/Quinoprotein amine dehydrogenase"/>
    <property type="match status" value="7"/>
</dbReference>
<feature type="repeat" description="WD" evidence="3">
    <location>
        <begin position="1441"/>
        <end position="1482"/>
    </location>
</feature>
<dbReference type="PROSITE" id="PS00678">
    <property type="entry name" value="WD_REPEATS_1"/>
    <property type="match status" value="11"/>
</dbReference>
<reference evidence="6 7" key="1">
    <citation type="submission" date="2019-12" db="EMBL/GenBank/DDBJ databases">
        <title>Spirosoma sp. HMF4905 genome sequencing and assembly.</title>
        <authorList>
            <person name="Kang H."/>
            <person name="Cha I."/>
            <person name="Kim H."/>
            <person name="Joh K."/>
        </authorList>
    </citation>
    <scope>NUCLEOTIDE SEQUENCE [LARGE SCALE GENOMIC DNA]</scope>
    <source>
        <strain evidence="6 7">HMF4905</strain>
    </source>
</reference>
<dbReference type="RefSeq" id="WP_157588967.1">
    <property type="nucleotide sequence ID" value="NZ_WPIN01000014.1"/>
</dbReference>
<dbReference type="InterPro" id="IPR001680">
    <property type="entry name" value="WD40_rpt"/>
</dbReference>
<dbReference type="InterPro" id="IPR020472">
    <property type="entry name" value="WD40_PAC1"/>
</dbReference>
<evidence type="ECO:0000313" key="7">
    <source>
        <dbReference type="Proteomes" id="UP000436006"/>
    </source>
</evidence>
<name>A0A7K1SK99_9BACT</name>
<dbReference type="InterPro" id="IPR027417">
    <property type="entry name" value="P-loop_NTPase"/>
</dbReference>
<feature type="repeat" description="WD" evidence="3">
    <location>
        <begin position="1272"/>
        <end position="1312"/>
    </location>
</feature>
<feature type="coiled-coil region" evidence="4">
    <location>
        <begin position="497"/>
        <end position="524"/>
    </location>
</feature>
<dbReference type="PANTHER" id="PTHR44019:SF8">
    <property type="entry name" value="POC1 CENTRIOLAR PROTEIN HOMOLOG"/>
    <property type="match status" value="1"/>
</dbReference>
<keyword evidence="2" id="KW-0677">Repeat</keyword>
<dbReference type="EMBL" id="WPIN01000014">
    <property type="protein sequence ID" value="MVM34153.1"/>
    <property type="molecule type" value="Genomic_DNA"/>
</dbReference>
<dbReference type="Gene3D" id="3.40.50.300">
    <property type="entry name" value="P-loop containing nucleotide triphosphate hydrolases"/>
    <property type="match status" value="1"/>
</dbReference>
<evidence type="ECO:0000256" key="3">
    <source>
        <dbReference type="PROSITE-ProRule" id="PRU00221"/>
    </source>
</evidence>
<dbReference type="PROSITE" id="PS50082">
    <property type="entry name" value="WD_REPEATS_2"/>
    <property type="match status" value="17"/>
</dbReference>
<gene>
    <name evidence="6" type="ORF">GO755_29235</name>
</gene>
<dbReference type="SMART" id="SM00320">
    <property type="entry name" value="WD40"/>
    <property type="match status" value="21"/>
</dbReference>
<dbReference type="PANTHER" id="PTHR44019">
    <property type="entry name" value="WD REPEAT-CONTAINING PROTEIN 55"/>
    <property type="match status" value="1"/>
</dbReference>
<evidence type="ECO:0000256" key="4">
    <source>
        <dbReference type="SAM" id="Coils"/>
    </source>
</evidence>
<dbReference type="InterPro" id="IPR019775">
    <property type="entry name" value="WD40_repeat_CS"/>
</dbReference>
<feature type="repeat" description="WD" evidence="3">
    <location>
        <begin position="1023"/>
        <end position="1054"/>
    </location>
</feature>
<feature type="repeat" description="WD" evidence="3">
    <location>
        <begin position="669"/>
        <end position="710"/>
    </location>
</feature>
<dbReference type="GO" id="GO:0007165">
    <property type="term" value="P:signal transduction"/>
    <property type="evidence" value="ECO:0007669"/>
    <property type="project" value="InterPro"/>
</dbReference>
<dbReference type="PROSITE" id="PS50104">
    <property type="entry name" value="TIR"/>
    <property type="match status" value="1"/>
</dbReference>
<feature type="repeat" description="WD" evidence="3">
    <location>
        <begin position="1399"/>
        <end position="1440"/>
    </location>
</feature>
<feature type="domain" description="TIR" evidence="5">
    <location>
        <begin position="5"/>
        <end position="134"/>
    </location>
</feature>
<keyword evidence="4" id="KW-0175">Coiled coil</keyword>
<feature type="repeat" description="WD" evidence="3">
    <location>
        <begin position="1356"/>
        <end position="1397"/>
    </location>
</feature>
<dbReference type="Pfam" id="PF13676">
    <property type="entry name" value="TIR_2"/>
    <property type="match status" value="1"/>
</dbReference>
<keyword evidence="7" id="KW-1185">Reference proteome</keyword>
<sequence>MEMSATYELFISHAKADQQWVYGYLLPELGLSPKQVITTSQFQPGKSIVAEFERAIKASRYVILVFTPAYIADDWADFSEQLATYAVVASQRNRLIPIKLEEVSIPLRIEFRVSLDFRLATDWATETTRLRDLLLLPEPTTETIPCPYPGLRPFTTENASVFFGRDDEINDMLRRLRYQHFIAIIGASGSGKSSLTYAGILSQLPQSSFFTKGYWLVRDMRPGDQPTERLSTLLEGELTTDPSTLICDLLDKNKPSERLLLVIDQFEELFNLASRDEQDKFTTALQNLRRHPDCCILLCMRAAFYQDLMGSRLWPIDASERLELVPLRDESLAKAIEKPASGVGVFLEPKLLDRLLSDAANEPGVLPLMQEAMVLLWEKRSNKLITFQSYKQLGKSGLAVAMAAKADATYASLLPEQQLIARRIFLRLVQFGEGRPDTRRQQPVSELHSTDDNPTEFTTCINHLVNNRLLTFNAEENSKNPNVDIAHESLIDGWPKLQGWIRERRETEQVRRRLEQKAAEWVRLGRSNGGLLDATELLEATSWLNSPDAKDLGFSDDVQALVGVSQRELDAIKEAKEAAREKEIKDIRQRNYIISTIAVFAIAAFIYAVIELNIAQSRQLAAQALTYIDVQLDRALFLSSKAYNKDNNIDTRGSLLSTLGQSPHLRKFLHSHSAFAWNVKISPNSKIFVSGHADGTIVFWDLINERPLTKPLLGHSKAVNVVEFSPDGKTVASASADGTIVLWDVLTRKSIDTLVDKNNNIAALAYSHNGNLLASGGTDKQITLWNAVTHQFIDSLSAHESTINCIAFSPDGQLITSGDSDQKIIFWNTKTRKPIGDPLDEHYGSVYALAFSPDGTLLASGSGGDTDKNLIIWDVPSRRSLEYAFLGHTESVMGLKFSPTGDTLFSCGADRKIIQWNMNNYEQLGNPLTGHRDQINSVDITQDGKTLISSGWDNNIILWDLPNPNLLGEKLFQSPFAIQSIRFDSDQKHMLTGDQHGTLTFNDLDQKPTISFSTQTTMYPNCLALSSDRKILASGQSDGTLTLWNIASQQPVCPAVKLHTESISCIAFNKENTLVATGSDDGTVKLWNVATQKSTGLKLRAHRGDVNSLTFSPDGLTLAVCYDRCTVVLYNTKTWKRIRSTVLIDTDSVCTAYAKSASFNPSGEILAIGDDSQNNRLRLWDINREKFTLLESKKGINVLSFNPNGNQIVSGGYDGTLKFWNLPSKYPKEIKSTQGTIYGLSYSPTSNRLAVASKSKTVRIYDAKTGKLTDTLAGHKEAITDVLFINDSTLASASNDKSIIIWNVLSHKPIGKPLKSKNSIINCLALSPKGGTVVLGDDQGVLTFWNTFDKRYTKSLKVDKKAVNYLDISPNGRLLATCGADTVIKLWDISTYKLITTLPKIHRAGIACVRFSPDGKLLASGGSDRLIILWNLNDYSAIVLPKNHSKEIKRIAFSPDGKLLASSASDRMIFLWNISKRQPVGPALMGHANGIWSLAFSPNGKLLASGGDDKKINLWNVATHDRFGSALTTSDQVWALTFSQNNEFLFSGERNGYVTRWDLDPKKWAEKAKKIANIQED</sequence>
<proteinExistence type="predicted"/>
<feature type="repeat" description="WD" evidence="3">
    <location>
        <begin position="885"/>
        <end position="926"/>
    </location>
</feature>
<evidence type="ECO:0000259" key="5">
    <source>
        <dbReference type="PROSITE" id="PS50104"/>
    </source>
</evidence>
<dbReference type="Pfam" id="PF00400">
    <property type="entry name" value="WD40"/>
    <property type="match status" value="18"/>
</dbReference>
<feature type="repeat" description="WD" evidence="3">
    <location>
        <begin position="1099"/>
        <end position="1140"/>
    </location>
</feature>
<dbReference type="SMART" id="SM00255">
    <property type="entry name" value="TIR"/>
    <property type="match status" value="1"/>
</dbReference>
<dbReference type="InterPro" id="IPR000157">
    <property type="entry name" value="TIR_dom"/>
</dbReference>
<evidence type="ECO:0000256" key="1">
    <source>
        <dbReference type="ARBA" id="ARBA00022574"/>
    </source>
</evidence>
<dbReference type="InterPro" id="IPR036322">
    <property type="entry name" value="WD40_repeat_dom_sf"/>
</dbReference>
<feature type="repeat" description="WD" evidence="3">
    <location>
        <begin position="1230"/>
        <end position="1271"/>
    </location>
</feature>
<dbReference type="InterPro" id="IPR049052">
    <property type="entry name" value="nSTAND1"/>
</dbReference>
<feature type="repeat" description="WD" evidence="3">
    <location>
        <begin position="1484"/>
        <end position="1525"/>
    </location>
</feature>
<evidence type="ECO:0000313" key="6">
    <source>
        <dbReference type="EMBL" id="MVM34153.1"/>
    </source>
</evidence>
<protein>
    <submittedName>
        <fullName evidence="6">TIR domain-containing protein</fullName>
    </submittedName>
</protein>
<dbReference type="SUPFAM" id="SSF52540">
    <property type="entry name" value="P-loop containing nucleoside triphosphate hydrolases"/>
    <property type="match status" value="1"/>
</dbReference>
<feature type="repeat" description="WD" evidence="3">
    <location>
        <begin position="928"/>
        <end position="969"/>
    </location>
</feature>
<comment type="caution">
    <text evidence="6">The sequence shown here is derived from an EMBL/GenBank/DDBJ whole genome shotgun (WGS) entry which is preliminary data.</text>
</comment>
<dbReference type="InterPro" id="IPR015943">
    <property type="entry name" value="WD40/YVTN_repeat-like_dom_sf"/>
</dbReference>
<dbReference type="SUPFAM" id="SSF50978">
    <property type="entry name" value="WD40 repeat-like"/>
    <property type="match status" value="3"/>
</dbReference>
<feature type="repeat" description="WD" evidence="3">
    <location>
        <begin position="796"/>
        <end position="837"/>
    </location>
</feature>